<gene>
    <name evidence="2" type="ORF">TPC1_31658</name>
</gene>
<keyword evidence="1" id="KW-0472">Membrane</keyword>
<sequence>TQQQFRQLTDPTYTVVNSYFQPSGPLLITKEGDVLKNVEYKLFNKRGHKPQGDAIYHQGSLFIKDIDNEKLFVFDLRSQTDKQFNNLKLISGFCSSFVIVYHFMLYVDESEALFILDLHQNQPRKLTDNCRRVINFANKILFESYVKNDFARNWFFVFGELDKNGELTELSRVFGETLSPICWYNNFGTHKIRTSNKLINLFTGQISEEADEDKRLLQHFHPIHGATFFPEFCDQLTKPYLDYLLYQTKDDEYIQQLAQQDGYPTNKKSMLVRYQLGIRRSSFKDTYQPYQKVFTKNVQLELASKQIQNVLDKTVANTHICFVVDVYE</sequence>
<feature type="non-terminal residue" evidence="2">
    <location>
        <position position="1"/>
    </location>
</feature>
<organism evidence="2">
    <name type="scientific">Trepomonas sp. PC1</name>
    <dbReference type="NCBI Taxonomy" id="1076344"/>
    <lineage>
        <taxon>Eukaryota</taxon>
        <taxon>Metamonada</taxon>
        <taxon>Diplomonadida</taxon>
        <taxon>Hexamitidae</taxon>
        <taxon>Hexamitinae</taxon>
        <taxon>Trepomonas</taxon>
    </lineage>
</organism>
<reference evidence="2" key="1">
    <citation type="submission" date="2015-07" db="EMBL/GenBank/DDBJ databases">
        <title>Adaptation to a free-living lifestyle via gene acquisitions in the diplomonad Trepomonas sp. PC1.</title>
        <authorList>
            <person name="Xu F."/>
            <person name="Jerlstrom-Hultqvist J."/>
            <person name="Kolisko M."/>
            <person name="Simpson A.G.B."/>
            <person name="Roger A.J."/>
            <person name="Svard S.G."/>
            <person name="Andersson J.O."/>
        </authorList>
    </citation>
    <scope>NUCLEOTIDE SEQUENCE</scope>
    <source>
        <strain evidence="2">PC1</strain>
    </source>
</reference>
<accession>A0A146JWM9</accession>
<name>A0A146JWM9_9EUKA</name>
<dbReference type="AlphaFoldDB" id="A0A146JWM9"/>
<dbReference type="EMBL" id="GDID01007759">
    <property type="protein sequence ID" value="JAP88847.1"/>
    <property type="molecule type" value="Transcribed_RNA"/>
</dbReference>
<evidence type="ECO:0000256" key="1">
    <source>
        <dbReference type="SAM" id="Phobius"/>
    </source>
</evidence>
<proteinExistence type="predicted"/>
<evidence type="ECO:0000313" key="2">
    <source>
        <dbReference type="EMBL" id="JAP88847.1"/>
    </source>
</evidence>
<protein>
    <submittedName>
        <fullName evidence="2">Uncharacterized protein</fullName>
    </submittedName>
</protein>
<feature type="transmembrane region" description="Helical" evidence="1">
    <location>
        <begin position="87"/>
        <end position="107"/>
    </location>
</feature>
<keyword evidence="1" id="KW-0812">Transmembrane</keyword>
<keyword evidence="1" id="KW-1133">Transmembrane helix</keyword>